<dbReference type="SUPFAM" id="SSF50037">
    <property type="entry name" value="C-terminal domain of transcriptional repressors"/>
    <property type="match status" value="1"/>
</dbReference>
<keyword evidence="4" id="KW-1185">Reference proteome</keyword>
<gene>
    <name evidence="3" type="ORF">HMPREF2086_00880</name>
</gene>
<dbReference type="eggNOG" id="COG1918">
    <property type="taxonomic scope" value="Bacteria"/>
</dbReference>
<accession>V8CAK9</accession>
<dbReference type="STRING" id="1357400.HMPREF2086_00880"/>
<dbReference type="InterPro" id="IPR008988">
    <property type="entry name" value="Transcriptional_repressor_C"/>
</dbReference>
<evidence type="ECO:0000259" key="2">
    <source>
        <dbReference type="SMART" id="SM00899"/>
    </source>
</evidence>
<dbReference type="Pfam" id="PF04023">
    <property type="entry name" value="FeoA"/>
    <property type="match status" value="1"/>
</dbReference>
<dbReference type="AlphaFoldDB" id="V8CAK9"/>
<dbReference type="GO" id="GO:0046914">
    <property type="term" value="F:transition metal ion binding"/>
    <property type="evidence" value="ECO:0007669"/>
    <property type="project" value="InterPro"/>
</dbReference>
<dbReference type="SMART" id="SM00899">
    <property type="entry name" value="FeoA"/>
    <property type="match status" value="1"/>
</dbReference>
<dbReference type="InterPro" id="IPR038157">
    <property type="entry name" value="FeoA_core_dom"/>
</dbReference>
<dbReference type="HOGENOM" id="CLU_150646_7_0_7"/>
<dbReference type="EMBL" id="AZJI01000004">
    <property type="protein sequence ID" value="ETD24132.1"/>
    <property type="molecule type" value="Genomic_DNA"/>
</dbReference>
<dbReference type="Proteomes" id="UP000018731">
    <property type="component" value="Unassembled WGS sequence"/>
</dbReference>
<evidence type="ECO:0000313" key="4">
    <source>
        <dbReference type="Proteomes" id="UP000018731"/>
    </source>
</evidence>
<sequence length="96" mass="10483">MTSNTANALDTLETTTLNAITLDECKPNHCYKITSIHFTNQAIKERLASFGVVRGALCTILCAAPNKATLSIQVNQTLVALRGEEAKLIFVEPIHR</sequence>
<dbReference type="Gene3D" id="2.30.30.90">
    <property type="match status" value="1"/>
</dbReference>
<evidence type="ECO:0000256" key="1">
    <source>
        <dbReference type="ARBA" id="ARBA00023004"/>
    </source>
</evidence>
<proteinExistence type="predicted"/>
<reference evidence="3 4" key="1">
    <citation type="journal article" date="2014" name="Genome Announc.">
        <title>Draft genome sequences of six enterohepatic helicobacter species isolated from humans and one from rhesus macaques.</title>
        <authorList>
            <person name="Shen Z."/>
            <person name="Sheh A."/>
            <person name="Young S.K."/>
            <person name="Abouelliel A."/>
            <person name="Ward D.V."/>
            <person name="Earl A.M."/>
            <person name="Fox J.G."/>
        </authorList>
    </citation>
    <scope>NUCLEOTIDE SEQUENCE [LARGE SCALE GENOMIC DNA]</scope>
    <source>
        <strain evidence="3 4">MIT 99-5501</strain>
    </source>
</reference>
<dbReference type="PATRIC" id="fig|1357400.3.peg.1219"/>
<feature type="domain" description="Ferrous iron transporter FeoA-like" evidence="2">
    <location>
        <begin position="20"/>
        <end position="93"/>
    </location>
</feature>
<organism evidence="3 4">
    <name type="scientific">Helicobacter macacae MIT 99-5501</name>
    <dbReference type="NCBI Taxonomy" id="1357400"/>
    <lineage>
        <taxon>Bacteria</taxon>
        <taxon>Pseudomonadati</taxon>
        <taxon>Campylobacterota</taxon>
        <taxon>Epsilonproteobacteria</taxon>
        <taxon>Campylobacterales</taxon>
        <taxon>Helicobacteraceae</taxon>
        <taxon>Helicobacter</taxon>
    </lineage>
</organism>
<dbReference type="RefSeq" id="WP_023927603.1">
    <property type="nucleotide sequence ID" value="NZ_KI669454.1"/>
</dbReference>
<dbReference type="InterPro" id="IPR007167">
    <property type="entry name" value="Fe-transptr_FeoA-like"/>
</dbReference>
<name>V8CAK9_9HELI</name>
<dbReference type="PANTHER" id="PTHR42954:SF2">
    <property type="entry name" value="FE(2+) TRANSPORT PROTEIN A"/>
    <property type="match status" value="1"/>
</dbReference>
<dbReference type="InterPro" id="IPR052713">
    <property type="entry name" value="FeoA"/>
</dbReference>
<keyword evidence="1" id="KW-0408">Iron</keyword>
<comment type="caution">
    <text evidence="3">The sequence shown here is derived from an EMBL/GenBank/DDBJ whole genome shotgun (WGS) entry which is preliminary data.</text>
</comment>
<evidence type="ECO:0000313" key="3">
    <source>
        <dbReference type="EMBL" id="ETD24132.1"/>
    </source>
</evidence>
<protein>
    <recommendedName>
        <fullName evidence="2">Ferrous iron transporter FeoA-like domain-containing protein</fullName>
    </recommendedName>
</protein>
<dbReference type="PANTHER" id="PTHR42954">
    <property type="entry name" value="FE(2+) TRANSPORT PROTEIN A"/>
    <property type="match status" value="1"/>
</dbReference>